<evidence type="ECO:0000313" key="7">
    <source>
        <dbReference type="Proteomes" id="UP000308267"/>
    </source>
</evidence>
<keyword evidence="2" id="KW-0282">Flagellum</keyword>
<dbReference type="Gene3D" id="1.20.890.10">
    <property type="entry name" value="cAMP-dependent protein kinase regulatory subunit, dimerization-anchoring domain"/>
    <property type="match status" value="1"/>
</dbReference>
<dbReference type="EMBL" id="SJOL01006482">
    <property type="protein sequence ID" value="TGZ65680.1"/>
    <property type="molecule type" value="Genomic_DNA"/>
</dbReference>
<evidence type="ECO:0008006" key="8">
    <source>
        <dbReference type="Google" id="ProtNLM"/>
    </source>
</evidence>
<evidence type="ECO:0000256" key="3">
    <source>
        <dbReference type="ARBA" id="ARBA00023069"/>
    </source>
</evidence>
<dbReference type="AlphaFoldDB" id="A0A4S2LPL4"/>
<dbReference type="SUPFAM" id="SSF47391">
    <property type="entry name" value="Dimerization-anchoring domain of cAMP-dependent PK regulatory subunit"/>
    <property type="match status" value="1"/>
</dbReference>
<organism evidence="6 7">
    <name type="scientific">Opisthorchis felineus</name>
    <dbReference type="NCBI Taxonomy" id="147828"/>
    <lineage>
        <taxon>Eukaryota</taxon>
        <taxon>Metazoa</taxon>
        <taxon>Spiralia</taxon>
        <taxon>Lophotrochozoa</taxon>
        <taxon>Platyhelminthes</taxon>
        <taxon>Trematoda</taxon>
        <taxon>Digenea</taxon>
        <taxon>Opisthorchiida</taxon>
        <taxon>Opisthorchiata</taxon>
        <taxon>Opisthorchiidae</taxon>
        <taxon>Opisthorchis</taxon>
    </lineage>
</organism>
<evidence type="ECO:0000256" key="4">
    <source>
        <dbReference type="ARBA" id="ARBA00023273"/>
    </source>
</evidence>
<evidence type="ECO:0000256" key="1">
    <source>
        <dbReference type="ARBA" id="ARBA00004230"/>
    </source>
</evidence>
<dbReference type="GO" id="GO:0031514">
    <property type="term" value="C:motile cilium"/>
    <property type="evidence" value="ECO:0007669"/>
    <property type="project" value="UniProtKB-SubCell"/>
</dbReference>
<keyword evidence="7" id="KW-1185">Reference proteome</keyword>
<comment type="similarity">
    <text evidence="5">Belongs to the ropporin family.</text>
</comment>
<keyword evidence="4" id="KW-0966">Cell projection</keyword>
<evidence type="ECO:0000256" key="2">
    <source>
        <dbReference type="ARBA" id="ARBA00022846"/>
    </source>
</evidence>
<proteinExistence type="inferred from homology"/>
<gene>
    <name evidence="6" type="ORF">CRM22_005775</name>
</gene>
<dbReference type="Proteomes" id="UP000308267">
    <property type="component" value="Unassembled WGS sequence"/>
</dbReference>
<dbReference type="CDD" id="cd23019">
    <property type="entry name" value="DD_ROP"/>
    <property type="match status" value="1"/>
</dbReference>
<name>A0A4S2LPL4_OPIFE</name>
<dbReference type="PANTHER" id="PTHR14952:SF9">
    <property type="entry name" value="EF-HAND DOMAIN-CONTAINING PROTEIN"/>
    <property type="match status" value="1"/>
</dbReference>
<evidence type="ECO:0000256" key="5">
    <source>
        <dbReference type="ARBA" id="ARBA00035651"/>
    </source>
</evidence>
<protein>
    <recommendedName>
        <fullName evidence="8">RIIa domain-containing protein</fullName>
    </recommendedName>
</protein>
<comment type="subcellular location">
    <subcellularLocation>
        <location evidence="1">Cell projection</location>
        <location evidence="1">Cilium</location>
        <location evidence="1">Flagellum</location>
    </subcellularLocation>
</comment>
<accession>A0A4S2LPL4</accession>
<keyword evidence="3" id="KW-0969">Cilium</keyword>
<comment type="caution">
    <text evidence="6">The sequence shown here is derived from an EMBL/GenBank/DDBJ whole genome shotgun (WGS) entry which is preliminary data.</text>
</comment>
<sequence>MPLVNDPYYCHEQIPIPPAFPDILKQFTKAAIRTQPKDVLKWSHAYFRALANSEPPPVKDRLEVPISTQKIDTGLTPGLLRVLNNQLAALKTIPVTVIEEKWKDLSLPMERFQELCRIGNFVGTCEWRHFLAIAASDLCATLAETLKLICELLTSDPEGGPARISFETWLDFYRYLGKLDDISDAHINHVITYLTFDIASQEGMIMPRNFMHPECPKLNPRD</sequence>
<reference evidence="6 7" key="1">
    <citation type="journal article" date="2019" name="BMC Genomics">
        <title>New insights from Opisthorchis felineus genome: update on genomics of the epidemiologically important liver flukes.</title>
        <authorList>
            <person name="Ershov N.I."/>
            <person name="Mordvinov V.A."/>
            <person name="Prokhortchouk E.B."/>
            <person name="Pakharukova M.Y."/>
            <person name="Gunbin K.V."/>
            <person name="Ustyantsev K."/>
            <person name="Genaev M.A."/>
            <person name="Blinov A.G."/>
            <person name="Mazur A."/>
            <person name="Boulygina E."/>
            <person name="Tsygankova S."/>
            <person name="Khrameeva E."/>
            <person name="Chekanov N."/>
            <person name="Fan G."/>
            <person name="Xiao A."/>
            <person name="Zhang H."/>
            <person name="Xu X."/>
            <person name="Yang H."/>
            <person name="Solovyev V."/>
            <person name="Lee S.M."/>
            <person name="Liu X."/>
            <person name="Afonnikov D.A."/>
            <person name="Skryabin K.G."/>
        </authorList>
    </citation>
    <scope>NUCLEOTIDE SEQUENCE [LARGE SCALE GENOMIC DNA]</scope>
    <source>
        <strain evidence="6">AK-0245</strain>
        <tissue evidence="6">Whole organism</tissue>
    </source>
</reference>
<dbReference type="PANTHER" id="PTHR14952">
    <property type="entry name" value="ROPPORIN-1-LIKE PROTEIN"/>
    <property type="match status" value="1"/>
</dbReference>
<dbReference type="InterPro" id="IPR047844">
    <property type="entry name" value="ROP_DD"/>
</dbReference>
<evidence type="ECO:0000313" key="6">
    <source>
        <dbReference type="EMBL" id="TGZ65680.1"/>
    </source>
</evidence>
<dbReference type="OrthoDB" id="10067602at2759"/>
<dbReference type="FunFam" id="1.20.890.10:FF:000004">
    <property type="entry name" value="ropporin-1-like protein isoform X2"/>
    <property type="match status" value="1"/>
</dbReference>